<keyword evidence="1" id="KW-1133">Transmembrane helix</keyword>
<keyword evidence="1" id="KW-0472">Membrane</keyword>
<dbReference type="AlphaFoldDB" id="A0A848G794"/>
<evidence type="ECO:0000313" key="3">
    <source>
        <dbReference type="Proteomes" id="UP000580043"/>
    </source>
</evidence>
<sequence>MRLGLHDEGDDDDPLLSLVNLVDVFLVLAAALLVALAGVPPGLIGGERVTVIRNAGSPAMEVIIRDGQRIERFRGDGGAADASGGKRAGTAWRMPDGSLVYVPE</sequence>
<accession>A0A848G794</accession>
<name>A0A848G794_9RHOO</name>
<dbReference type="InterPro" id="IPR018676">
    <property type="entry name" value="DUF2149"/>
</dbReference>
<dbReference type="Pfam" id="PF09919">
    <property type="entry name" value="DUF2149"/>
    <property type="match status" value="1"/>
</dbReference>
<keyword evidence="1" id="KW-0812">Transmembrane</keyword>
<proteinExistence type="predicted"/>
<feature type="transmembrane region" description="Helical" evidence="1">
    <location>
        <begin position="15"/>
        <end position="39"/>
    </location>
</feature>
<protein>
    <submittedName>
        <fullName evidence="2">DUF2149 domain-containing protein</fullName>
    </submittedName>
</protein>
<evidence type="ECO:0000313" key="2">
    <source>
        <dbReference type="EMBL" id="NML27249.1"/>
    </source>
</evidence>
<evidence type="ECO:0000256" key="1">
    <source>
        <dbReference type="SAM" id="Phobius"/>
    </source>
</evidence>
<comment type="caution">
    <text evidence="2">The sequence shown here is derived from an EMBL/GenBank/DDBJ whole genome shotgun (WGS) entry which is preliminary data.</text>
</comment>
<dbReference type="EMBL" id="JABBGA010000013">
    <property type="protein sequence ID" value="NML27249.1"/>
    <property type="molecule type" value="Genomic_DNA"/>
</dbReference>
<keyword evidence="3" id="KW-1185">Reference proteome</keyword>
<organism evidence="2 3">
    <name type="scientific">Zoogloea dura</name>
    <dbReference type="NCBI Taxonomy" id="2728840"/>
    <lineage>
        <taxon>Bacteria</taxon>
        <taxon>Pseudomonadati</taxon>
        <taxon>Pseudomonadota</taxon>
        <taxon>Betaproteobacteria</taxon>
        <taxon>Rhodocyclales</taxon>
        <taxon>Zoogloeaceae</taxon>
        <taxon>Zoogloea</taxon>
    </lineage>
</organism>
<reference evidence="2 3" key="1">
    <citation type="submission" date="2020-04" db="EMBL/GenBank/DDBJ databases">
        <title>Zoogloea sp. G-4-1-14 isolated from soil.</title>
        <authorList>
            <person name="Dahal R.H."/>
        </authorList>
    </citation>
    <scope>NUCLEOTIDE SEQUENCE [LARGE SCALE GENOMIC DNA]</scope>
    <source>
        <strain evidence="2 3">G-4-1-14</strain>
    </source>
</reference>
<gene>
    <name evidence="2" type="ORF">HHL15_15965</name>
</gene>
<dbReference type="Proteomes" id="UP000580043">
    <property type="component" value="Unassembled WGS sequence"/>
</dbReference>